<dbReference type="KEGG" id="kal:KALB_5795"/>
<evidence type="ECO:0000313" key="2">
    <source>
        <dbReference type="EMBL" id="AHH99156.1"/>
    </source>
</evidence>
<dbReference type="eggNOG" id="COG2986">
    <property type="taxonomic scope" value="Bacteria"/>
</dbReference>
<name>W5WF14_9PSEU</name>
<dbReference type="Gene3D" id="1.10.275.10">
    <property type="entry name" value="Fumarase/aspartase (N-terminal domain)"/>
    <property type="match status" value="1"/>
</dbReference>
<proteinExistence type="predicted"/>
<dbReference type="Proteomes" id="UP000019225">
    <property type="component" value="Chromosome"/>
</dbReference>
<protein>
    <recommendedName>
        <fullName evidence="4">Histidine ammonia-lyase</fullName>
    </recommendedName>
</protein>
<gene>
    <name evidence="2" type="ORF">KALB_5795</name>
</gene>
<sequence>MSVKPAAPVVNASSMSVATQLTPHLLEQAAGPVQVTVNSVVRERIAACHEFALIRIAGGTPVYGATTGFGPLVAFPGREDSAEQCDNVLDHLIAGQGPDLEPAVARAAVLARLWSLAQGLSGVSLSVIDALIAMLATDFAPAVPCVGSVGASGDLIPLAYAARALRGVGSAYLAGERMAAGTALRLAGLTPLELDGRDALALVNGTSLTAAATGIAVAGIRRSHVVAMVLSALLTDLLGSDPVFLSADLLDAFGHQHATDTARQLRVLLAGTSPSGTRPLQEPYSIRCVPQLLGAVASSVHHAEQVVCDDLNGVSDNPLFFPDQNKVVHGGNFFGQPCAFAADLLSLAATQLGNLAERQLDLVVDPHRNGGLPPMLSAEPGRQHGMQGVQLAATATLAAMRRCAVPASVQSLPTNLHNQDVVPLGTQAALNALDTARSLRWLHGSLAVALRQATHVGARRPTAPVCASVLDALRELIPPIVDDRPLDEDVRRAADLLDGFAKNPGLFTGSRP</sequence>
<dbReference type="SUPFAM" id="SSF48557">
    <property type="entry name" value="L-aspartase-like"/>
    <property type="match status" value="1"/>
</dbReference>
<dbReference type="Pfam" id="PF00221">
    <property type="entry name" value="Lyase_aromatic"/>
    <property type="match status" value="1"/>
</dbReference>
<keyword evidence="3" id="KW-1185">Reference proteome</keyword>
<dbReference type="AlphaFoldDB" id="W5WF14"/>
<dbReference type="GO" id="GO:0016841">
    <property type="term" value="F:ammonia-lyase activity"/>
    <property type="evidence" value="ECO:0007669"/>
    <property type="project" value="InterPro"/>
</dbReference>
<evidence type="ECO:0000256" key="1">
    <source>
        <dbReference type="ARBA" id="ARBA00023239"/>
    </source>
</evidence>
<dbReference type="PANTHER" id="PTHR10362">
    <property type="entry name" value="HISTIDINE AMMONIA-LYASE"/>
    <property type="match status" value="1"/>
</dbReference>
<dbReference type="InterPro" id="IPR008948">
    <property type="entry name" value="L-Aspartase-like"/>
</dbReference>
<dbReference type="HOGENOM" id="CLU_014801_4_1_11"/>
<dbReference type="InterPro" id="IPR024083">
    <property type="entry name" value="Fumarase/histidase_N"/>
</dbReference>
<accession>W5WF14</accession>
<dbReference type="CDD" id="cd00332">
    <property type="entry name" value="PAL-HAL"/>
    <property type="match status" value="1"/>
</dbReference>
<evidence type="ECO:0000313" key="3">
    <source>
        <dbReference type="Proteomes" id="UP000019225"/>
    </source>
</evidence>
<dbReference type="STRING" id="1449976.KALB_5795"/>
<reference evidence="2 3" key="1">
    <citation type="journal article" date="2014" name="BMC Genomics">
        <title>Complete genome sequence of producer of the glycopeptide antibiotic Aculeximycin Kutzneria albida DSM 43870T, a representative of minor genus of Pseudonocardiaceae.</title>
        <authorList>
            <person name="Rebets Y."/>
            <person name="Tokovenko B."/>
            <person name="Lushchyk I."/>
            <person name="Ruckert C."/>
            <person name="Zaburannyi N."/>
            <person name="Bechthold A."/>
            <person name="Kalinowski J."/>
            <person name="Luzhetskyy A."/>
        </authorList>
    </citation>
    <scope>NUCLEOTIDE SEQUENCE [LARGE SCALE GENOMIC DNA]</scope>
    <source>
        <strain evidence="2">DSM 43870</strain>
    </source>
</reference>
<keyword evidence="1" id="KW-0456">Lyase</keyword>
<dbReference type="InterPro" id="IPR001106">
    <property type="entry name" value="Aromatic_Lyase"/>
</dbReference>
<dbReference type="EMBL" id="CP007155">
    <property type="protein sequence ID" value="AHH99156.1"/>
    <property type="molecule type" value="Genomic_DNA"/>
</dbReference>
<dbReference type="PROSITE" id="PS00488">
    <property type="entry name" value="PAL_HISTIDASE"/>
    <property type="match status" value="1"/>
</dbReference>
<dbReference type="PATRIC" id="fig|1449976.3.peg.5817"/>
<evidence type="ECO:0008006" key="4">
    <source>
        <dbReference type="Google" id="ProtNLM"/>
    </source>
</evidence>
<organism evidence="2 3">
    <name type="scientific">Kutzneria albida DSM 43870</name>
    <dbReference type="NCBI Taxonomy" id="1449976"/>
    <lineage>
        <taxon>Bacteria</taxon>
        <taxon>Bacillati</taxon>
        <taxon>Actinomycetota</taxon>
        <taxon>Actinomycetes</taxon>
        <taxon>Pseudonocardiales</taxon>
        <taxon>Pseudonocardiaceae</taxon>
        <taxon>Kutzneria</taxon>
    </lineage>
</organism>
<dbReference type="Gene3D" id="1.20.200.10">
    <property type="entry name" value="Fumarase/aspartase (Central domain)"/>
    <property type="match status" value="1"/>
</dbReference>
<dbReference type="InterPro" id="IPR022313">
    <property type="entry name" value="Phe/His_NH3-lyase_AS"/>
</dbReference>